<dbReference type="Pfam" id="PF21960">
    <property type="entry name" value="RCF1-5-like_lid"/>
    <property type="match status" value="1"/>
</dbReference>
<dbReference type="InterPro" id="IPR003959">
    <property type="entry name" value="ATPase_AAA_core"/>
</dbReference>
<dbReference type="SMART" id="SM00382">
    <property type="entry name" value="AAA"/>
    <property type="match status" value="1"/>
</dbReference>
<dbReference type="NCBIfam" id="NF003229">
    <property type="entry name" value="PRK04195.1-5"/>
    <property type="match status" value="1"/>
</dbReference>
<dbReference type="Gene3D" id="3.40.50.300">
    <property type="entry name" value="P-loop containing nucleotide triphosphate hydrolases"/>
    <property type="match status" value="1"/>
</dbReference>
<dbReference type="PANTHER" id="PTHR23389:SF6">
    <property type="entry name" value="REPLICATION FACTOR C SUBUNIT 1"/>
    <property type="match status" value="1"/>
</dbReference>
<dbReference type="GO" id="GO:0003689">
    <property type="term" value="F:DNA clamp loader activity"/>
    <property type="evidence" value="ECO:0007669"/>
    <property type="project" value="UniProtKB-UniRule"/>
</dbReference>
<evidence type="ECO:0000259" key="8">
    <source>
        <dbReference type="SMART" id="SM00382"/>
    </source>
</evidence>
<dbReference type="InterPro" id="IPR047854">
    <property type="entry name" value="RFC_lid"/>
</dbReference>
<comment type="similarity">
    <text evidence="1 7">Belongs to the activator 1 small subunits family. RfcL subfamily.</text>
</comment>
<accession>B5IA48</accession>
<keyword evidence="5 7" id="KW-0067">ATP-binding</keyword>
<evidence type="ECO:0000256" key="7">
    <source>
        <dbReference type="HAMAP-Rule" id="MF_01508"/>
    </source>
</evidence>
<evidence type="ECO:0000256" key="5">
    <source>
        <dbReference type="ARBA" id="ARBA00022840"/>
    </source>
</evidence>
<evidence type="ECO:0000256" key="3">
    <source>
        <dbReference type="ARBA" id="ARBA00022705"/>
    </source>
</evidence>
<dbReference type="GO" id="GO:0006260">
    <property type="term" value="P:DNA replication"/>
    <property type="evidence" value="ECO:0007669"/>
    <property type="project" value="UniProtKB-UniRule"/>
</dbReference>
<dbReference type="EMBL" id="CP001941">
    <property type="protein sequence ID" value="ADD08318.1"/>
    <property type="molecule type" value="Genomic_DNA"/>
</dbReference>
<dbReference type="RefSeq" id="WP_008082274.1">
    <property type="nucleotide sequence ID" value="NC_013926.1"/>
</dbReference>
<dbReference type="STRING" id="439481.Aboo_0507"/>
<dbReference type="Gene3D" id="1.10.8.60">
    <property type="match status" value="1"/>
</dbReference>
<dbReference type="InterPro" id="IPR023935">
    <property type="entry name" value="Rep_factor-C_lsu"/>
</dbReference>
<dbReference type="OrthoDB" id="8658at2157"/>
<dbReference type="Proteomes" id="UP000001400">
    <property type="component" value="Chromosome"/>
</dbReference>
<dbReference type="Pfam" id="PF00004">
    <property type="entry name" value="AAA"/>
    <property type="match status" value="1"/>
</dbReference>
<organism evidence="9 10">
    <name type="scientific">Aciduliprofundum boonei (strain DSM 19572 / T469)</name>
    <dbReference type="NCBI Taxonomy" id="439481"/>
    <lineage>
        <taxon>Archaea</taxon>
        <taxon>Methanobacteriati</taxon>
        <taxon>Thermoplasmatota</taxon>
        <taxon>DHVE2 group</taxon>
        <taxon>Candidatus Aciduliprofundum</taxon>
    </lineage>
</organism>
<gene>
    <name evidence="7" type="primary">rfcL</name>
    <name evidence="9" type="ordered locus">Aboo_0507</name>
</gene>
<dbReference type="GO" id="GO:0016887">
    <property type="term" value="F:ATP hydrolysis activity"/>
    <property type="evidence" value="ECO:0007669"/>
    <property type="project" value="InterPro"/>
</dbReference>
<feature type="binding site" evidence="7">
    <location>
        <begin position="48"/>
        <end position="55"/>
    </location>
    <ligand>
        <name>ATP</name>
        <dbReference type="ChEBI" id="CHEBI:30616"/>
    </ligand>
</feature>
<proteinExistence type="inferred from homology"/>
<sequence length="437" mass="49994">MDIPWVEKYRPKRLRDIVGNTQAINEILRWAEEWEAGKPSYKALILVGKPGCGKTTTARALANEMGWGVIELNASDVRNEEKIKQIALRGAIYETFTDDGKFISTRKGGRKLIIFDEADNLYEGVKDGDRGGKKAIVETIKASKQPIILIGNDYYSITGGTWGKVLKSVAKVVKFRAVNRAQIVKVLRRICAAEGIKCQDEVLKYIAGKSGGDLRAAINDLQAIAEGKKVVTEDDVAALGYRDVKNEIYKTTLVILHTEHFWEAKSMLNNLDETPDFVMLWIDENMPLEYTKPGDLVRAYEYLSKADVLLGRVMRRQHYALWSYAMDMIAAVSVAKEEKYKKHPRKYNFPSWLMYMNRTKKIRQVRDSLGMKLGRIYHTSKSDILENIISDFSVIYDKDENLRNFYTRILHLNEDEISYMTTKDPREVLKEAKNKKG</sequence>
<dbReference type="eggNOG" id="arCOG00470">
    <property type="taxonomic scope" value="Archaea"/>
</dbReference>
<keyword evidence="3 7" id="KW-0235">DNA replication</keyword>
<dbReference type="PANTHER" id="PTHR23389">
    <property type="entry name" value="CHROMOSOME TRANSMISSION FIDELITY FACTOR 18"/>
    <property type="match status" value="1"/>
</dbReference>
<dbReference type="SUPFAM" id="SSF52540">
    <property type="entry name" value="P-loop containing nucleoside triphosphate hydrolases"/>
    <property type="match status" value="1"/>
</dbReference>
<dbReference type="KEGG" id="abi:Aboo_0507"/>
<dbReference type="HAMAP" id="MF_01508">
    <property type="entry name" value="RfcL"/>
    <property type="match status" value="1"/>
</dbReference>
<evidence type="ECO:0000256" key="1">
    <source>
        <dbReference type="ARBA" id="ARBA00006878"/>
    </source>
</evidence>
<dbReference type="AlphaFoldDB" id="B5IA48"/>
<dbReference type="GeneID" id="8827452"/>
<reference evidence="9" key="1">
    <citation type="submission" date="2010-02" db="EMBL/GenBank/DDBJ databases">
        <title>Complete sequence of Aciduliprofundum boonei T469.</title>
        <authorList>
            <consortium name="US DOE Joint Genome Institute"/>
            <person name="Lucas S."/>
            <person name="Copeland A."/>
            <person name="Lapidus A."/>
            <person name="Cheng J.-F."/>
            <person name="Bruce D."/>
            <person name="Goodwin L."/>
            <person name="Pitluck S."/>
            <person name="Saunders E."/>
            <person name="Detter J.C."/>
            <person name="Han C."/>
            <person name="Tapia R."/>
            <person name="Land M."/>
            <person name="Hauser L."/>
            <person name="Kyrpides N."/>
            <person name="Mikhailova N."/>
            <person name="Flores G."/>
            <person name="Reysenbach A.-L."/>
            <person name="Woyke T."/>
        </authorList>
    </citation>
    <scope>NUCLEOTIDE SEQUENCE</scope>
    <source>
        <strain evidence="9">T469</strain>
    </source>
</reference>
<dbReference type="CDD" id="cd00009">
    <property type="entry name" value="AAA"/>
    <property type="match status" value="1"/>
</dbReference>
<keyword evidence="4 7" id="KW-0547">Nucleotide-binding</keyword>
<keyword evidence="10" id="KW-1185">Reference proteome</keyword>
<dbReference type="CDD" id="cd18140">
    <property type="entry name" value="HLD_clamp_RFC"/>
    <property type="match status" value="1"/>
</dbReference>
<evidence type="ECO:0000313" key="10">
    <source>
        <dbReference type="Proteomes" id="UP000001400"/>
    </source>
</evidence>
<comment type="function">
    <text evidence="7">Part of the RFC clamp loader complex which loads the PCNA sliding clamp onto DNA.</text>
</comment>
<comment type="subunit">
    <text evidence="7">Heteromultimer composed of small subunits (RfcS) and large subunits (RfcL).</text>
</comment>
<protein>
    <recommendedName>
        <fullName evidence="2 7">Replication factor C large subunit</fullName>
        <shortName evidence="7">RFC large subunit</shortName>
    </recommendedName>
    <alternativeName>
        <fullName evidence="6 7">Clamp loader large subunit</fullName>
    </alternativeName>
</protein>
<evidence type="ECO:0000313" key="9">
    <source>
        <dbReference type="EMBL" id="ADD08318.1"/>
    </source>
</evidence>
<dbReference type="HOGENOM" id="CLU_027255_1_1_2"/>
<name>B5IA48_ACIB4</name>
<evidence type="ECO:0000256" key="4">
    <source>
        <dbReference type="ARBA" id="ARBA00022741"/>
    </source>
</evidence>
<dbReference type="InterPro" id="IPR027417">
    <property type="entry name" value="P-loop_NTPase"/>
</dbReference>
<evidence type="ECO:0000256" key="6">
    <source>
        <dbReference type="ARBA" id="ARBA00032141"/>
    </source>
</evidence>
<dbReference type="InterPro" id="IPR003593">
    <property type="entry name" value="AAA+_ATPase"/>
</dbReference>
<evidence type="ECO:0000256" key="2">
    <source>
        <dbReference type="ARBA" id="ARBA00014793"/>
    </source>
</evidence>
<dbReference type="GO" id="GO:0005524">
    <property type="term" value="F:ATP binding"/>
    <property type="evidence" value="ECO:0007669"/>
    <property type="project" value="UniProtKB-UniRule"/>
</dbReference>
<feature type="domain" description="AAA+ ATPase" evidence="8">
    <location>
        <begin position="40"/>
        <end position="187"/>
    </location>
</feature>